<comment type="caution">
    <text evidence="2">The sequence shown here is derived from an EMBL/GenBank/DDBJ whole genome shotgun (WGS) entry which is preliminary data.</text>
</comment>
<keyword evidence="3" id="KW-1185">Reference proteome</keyword>
<organism evidence="2 3">
    <name type="scientific">Rhodovulum visakhapatnamense</name>
    <dbReference type="NCBI Taxonomy" id="364297"/>
    <lineage>
        <taxon>Bacteria</taxon>
        <taxon>Pseudomonadati</taxon>
        <taxon>Pseudomonadota</taxon>
        <taxon>Alphaproteobacteria</taxon>
        <taxon>Rhodobacterales</taxon>
        <taxon>Paracoccaceae</taxon>
        <taxon>Rhodovulum</taxon>
    </lineage>
</organism>
<reference evidence="3" key="1">
    <citation type="submission" date="2021-01" db="EMBL/GenBank/DDBJ databases">
        <title>Draft genomes of Rhodovulum sulfidophilum.</title>
        <authorList>
            <person name="Guzman M.S."/>
        </authorList>
    </citation>
    <scope>NUCLEOTIDE SEQUENCE [LARGE SCALE GENOMIC DNA]</scope>
    <source>
        <strain evidence="3">AB19</strain>
    </source>
</reference>
<keyword evidence="1" id="KW-0175">Coiled coil</keyword>
<protein>
    <recommendedName>
        <fullName evidence="4">Ead/Ea22-like family protein</fullName>
    </recommendedName>
</protein>
<proteinExistence type="predicted"/>
<dbReference type="EMBL" id="JAESIL010000033">
    <property type="protein sequence ID" value="MBL3578398.1"/>
    <property type="molecule type" value="Genomic_DNA"/>
</dbReference>
<sequence>MKTETLLEQIRQDREAGTPQVWSAEKNACCDINGDGWALVWDKIPGGRKNDNGTITFSVRFPMLLASEYLAEPERSMKALADALNAAERIDELEAALKAADALTRAIEAADLPLSGTSIPGAIAAFRKAREGAE</sequence>
<accession>A0ABS1RFN9</accession>
<dbReference type="RefSeq" id="WP_075783988.1">
    <property type="nucleotide sequence ID" value="NZ_JAESIL010000033.1"/>
</dbReference>
<feature type="coiled-coil region" evidence="1">
    <location>
        <begin position="83"/>
        <end position="110"/>
    </location>
</feature>
<evidence type="ECO:0000313" key="3">
    <source>
        <dbReference type="Proteomes" id="UP000635853"/>
    </source>
</evidence>
<evidence type="ECO:0008006" key="4">
    <source>
        <dbReference type="Google" id="ProtNLM"/>
    </source>
</evidence>
<evidence type="ECO:0000256" key="1">
    <source>
        <dbReference type="SAM" id="Coils"/>
    </source>
</evidence>
<dbReference type="Proteomes" id="UP000635853">
    <property type="component" value="Unassembled WGS sequence"/>
</dbReference>
<name>A0ABS1RFN9_9RHOB</name>
<gene>
    <name evidence="2" type="ORF">JMJ92_09555</name>
</gene>
<evidence type="ECO:0000313" key="2">
    <source>
        <dbReference type="EMBL" id="MBL3578398.1"/>
    </source>
</evidence>